<proteinExistence type="predicted"/>
<dbReference type="OrthoDB" id="291381at2"/>
<feature type="domain" description="RNA polymerase sigma-70 ECF-like HTH" evidence="1">
    <location>
        <begin position="8"/>
        <end position="203"/>
    </location>
</feature>
<dbReference type="EMBL" id="CP003364">
    <property type="protein sequence ID" value="AGA29060.1"/>
    <property type="molecule type" value="Genomic_DNA"/>
</dbReference>
<gene>
    <name evidence="2" type="ordered locus">Sinac_4904</name>
</gene>
<organism evidence="2 3">
    <name type="scientific">Singulisphaera acidiphila (strain ATCC BAA-1392 / DSM 18658 / VKM B-2454 / MOB10)</name>
    <dbReference type="NCBI Taxonomy" id="886293"/>
    <lineage>
        <taxon>Bacteria</taxon>
        <taxon>Pseudomonadati</taxon>
        <taxon>Planctomycetota</taxon>
        <taxon>Planctomycetia</taxon>
        <taxon>Isosphaerales</taxon>
        <taxon>Isosphaeraceae</taxon>
        <taxon>Singulisphaera</taxon>
    </lineage>
</organism>
<dbReference type="Gene3D" id="1.10.1740.10">
    <property type="match status" value="1"/>
</dbReference>
<evidence type="ECO:0000259" key="1">
    <source>
        <dbReference type="Pfam" id="PF07638"/>
    </source>
</evidence>
<dbReference type="RefSeq" id="WP_015248168.1">
    <property type="nucleotide sequence ID" value="NC_019892.1"/>
</dbReference>
<dbReference type="Pfam" id="PF07638">
    <property type="entry name" value="Sigma70_ECF"/>
    <property type="match status" value="1"/>
</dbReference>
<dbReference type="Proteomes" id="UP000010798">
    <property type="component" value="Chromosome"/>
</dbReference>
<dbReference type="HOGENOM" id="CLU_112338_0_0_0"/>
<dbReference type="InterPro" id="IPR053812">
    <property type="entry name" value="HTH_Sigma70_ECF-like"/>
</dbReference>
<evidence type="ECO:0000313" key="2">
    <source>
        <dbReference type="EMBL" id="AGA29060.1"/>
    </source>
</evidence>
<dbReference type="AlphaFoldDB" id="L0DJN8"/>
<evidence type="ECO:0000313" key="3">
    <source>
        <dbReference type="Proteomes" id="UP000010798"/>
    </source>
</evidence>
<reference evidence="2 3" key="1">
    <citation type="submission" date="2012-02" db="EMBL/GenBank/DDBJ databases">
        <title>Complete sequence of chromosome of Singulisphaera acidiphila DSM 18658.</title>
        <authorList>
            <consortium name="US DOE Joint Genome Institute (JGI-PGF)"/>
            <person name="Lucas S."/>
            <person name="Copeland A."/>
            <person name="Lapidus A."/>
            <person name="Glavina del Rio T."/>
            <person name="Dalin E."/>
            <person name="Tice H."/>
            <person name="Bruce D."/>
            <person name="Goodwin L."/>
            <person name="Pitluck S."/>
            <person name="Peters L."/>
            <person name="Ovchinnikova G."/>
            <person name="Chertkov O."/>
            <person name="Kyrpides N."/>
            <person name="Mavromatis K."/>
            <person name="Ivanova N."/>
            <person name="Brettin T."/>
            <person name="Detter J.C."/>
            <person name="Han C."/>
            <person name="Larimer F."/>
            <person name="Land M."/>
            <person name="Hauser L."/>
            <person name="Markowitz V."/>
            <person name="Cheng J.-F."/>
            <person name="Hugenholtz P."/>
            <person name="Woyke T."/>
            <person name="Wu D."/>
            <person name="Tindall B."/>
            <person name="Pomrenke H."/>
            <person name="Brambilla E."/>
            <person name="Klenk H.-P."/>
            <person name="Eisen J.A."/>
        </authorList>
    </citation>
    <scope>NUCLEOTIDE SEQUENCE [LARGE SCALE GENOMIC DNA]</scope>
    <source>
        <strain evidence="3">ATCC BAA-1392 / DSM 18658 / VKM B-2454 / MOB10</strain>
    </source>
</reference>
<dbReference type="KEGG" id="saci:Sinac_4904"/>
<keyword evidence="2" id="KW-0240">DNA-directed RNA polymerase</keyword>
<keyword evidence="2" id="KW-0804">Transcription</keyword>
<name>L0DJN8_SINAD</name>
<protein>
    <submittedName>
        <fullName evidence="2">DNA-directed RNA polymerase specialized sigma subunit, sigma24</fullName>
    </submittedName>
</protein>
<dbReference type="GO" id="GO:0000428">
    <property type="term" value="C:DNA-directed RNA polymerase complex"/>
    <property type="evidence" value="ECO:0007669"/>
    <property type="project" value="UniProtKB-KW"/>
</dbReference>
<sequence length="204" mass="22570">MTTEDKGSVSIWVGSLKAGDQAAAQKLWDRYFDKLVHVARAKLRATRRPGIVEDEEDAALSAFDSLCAGAALGRFPQLADRDDLWKLLVVITARKAVDQMQREGRQKRGGGRVVGESALAGPLADEGLGGLDQMVGSEPSPEFAAMVADEHRRLLNLLGDETLRRIAIWKMEGYTNEEIRQKLGCALRTVANKLELIRRTWLNE</sequence>
<dbReference type="eggNOG" id="COG1595">
    <property type="taxonomic scope" value="Bacteria"/>
</dbReference>
<accession>L0DJN8</accession>
<keyword evidence="3" id="KW-1185">Reference proteome</keyword>